<evidence type="ECO:0000259" key="9">
    <source>
        <dbReference type="Pfam" id="PF00327"/>
    </source>
</evidence>
<dbReference type="GO" id="GO:0006412">
    <property type="term" value="P:translation"/>
    <property type="evidence" value="ECO:0007669"/>
    <property type="project" value="InterPro"/>
</dbReference>
<dbReference type="Pfam" id="PF00327">
    <property type="entry name" value="Ribosomal_L30"/>
    <property type="match status" value="1"/>
</dbReference>
<dbReference type="InterPro" id="IPR016082">
    <property type="entry name" value="Ribosomal_uL30_ferredoxin-like"/>
</dbReference>
<evidence type="ECO:0000256" key="7">
    <source>
        <dbReference type="ARBA" id="ARBA00035281"/>
    </source>
</evidence>
<keyword evidence="3" id="KW-0809">Transit peptide</keyword>
<dbReference type="InterPro" id="IPR036919">
    <property type="entry name" value="Ribo_uL30_ferredoxin-like_sf"/>
</dbReference>
<gene>
    <name evidence="10" type="ORF">HZH66_013059</name>
</gene>
<evidence type="ECO:0000256" key="4">
    <source>
        <dbReference type="ARBA" id="ARBA00022980"/>
    </source>
</evidence>
<dbReference type="SUPFAM" id="SSF55129">
    <property type="entry name" value="Ribosomal protein L30p/L7e"/>
    <property type="match status" value="1"/>
</dbReference>
<comment type="subcellular location">
    <subcellularLocation>
        <location evidence="1">Mitochondrion</location>
    </subcellularLocation>
</comment>
<dbReference type="Gene3D" id="3.30.1390.20">
    <property type="entry name" value="Ribosomal protein L30, ferredoxin-like fold domain"/>
    <property type="match status" value="1"/>
</dbReference>
<dbReference type="AlphaFoldDB" id="A0A834J732"/>
<proteinExistence type="inferred from homology"/>
<protein>
    <recommendedName>
        <fullName evidence="7">Large ribosomal subunit protein uL30m</fullName>
    </recommendedName>
    <alternativeName>
        <fullName evidence="8">39S ribosomal protein L30, mitochondrial</fullName>
    </alternativeName>
</protein>
<keyword evidence="11" id="KW-1185">Reference proteome</keyword>
<comment type="caution">
    <text evidence="10">The sequence shown here is derived from an EMBL/GenBank/DDBJ whole genome shotgun (WGS) entry which is preliminary data.</text>
</comment>
<evidence type="ECO:0000313" key="10">
    <source>
        <dbReference type="EMBL" id="KAF7382657.1"/>
    </source>
</evidence>
<comment type="similarity">
    <text evidence="2">Belongs to the universal ribosomal protein uL30 family.</text>
</comment>
<evidence type="ECO:0000313" key="11">
    <source>
        <dbReference type="Proteomes" id="UP000614350"/>
    </source>
</evidence>
<evidence type="ECO:0000256" key="8">
    <source>
        <dbReference type="ARBA" id="ARBA00035356"/>
    </source>
</evidence>
<evidence type="ECO:0000256" key="2">
    <source>
        <dbReference type="ARBA" id="ARBA00007594"/>
    </source>
</evidence>
<dbReference type="GO" id="GO:0003735">
    <property type="term" value="F:structural constituent of ribosome"/>
    <property type="evidence" value="ECO:0007669"/>
    <property type="project" value="InterPro"/>
</dbReference>
<evidence type="ECO:0000256" key="3">
    <source>
        <dbReference type="ARBA" id="ARBA00022946"/>
    </source>
</evidence>
<feature type="domain" description="Large ribosomal subunit protein uL30-like ferredoxin-like fold" evidence="9">
    <location>
        <begin position="52"/>
        <end position="102"/>
    </location>
</feature>
<keyword evidence="5" id="KW-0496">Mitochondrion</keyword>
<dbReference type="CDD" id="cd01658">
    <property type="entry name" value="Ribosomal_L30"/>
    <property type="match status" value="1"/>
</dbReference>
<dbReference type="EMBL" id="JACSEA010000018">
    <property type="protein sequence ID" value="KAF7382657.1"/>
    <property type="molecule type" value="Genomic_DNA"/>
</dbReference>
<evidence type="ECO:0000256" key="6">
    <source>
        <dbReference type="ARBA" id="ARBA00023274"/>
    </source>
</evidence>
<dbReference type="GO" id="GO:0015934">
    <property type="term" value="C:large ribosomal subunit"/>
    <property type="evidence" value="ECO:0007669"/>
    <property type="project" value="InterPro"/>
</dbReference>
<evidence type="ECO:0000256" key="5">
    <source>
        <dbReference type="ARBA" id="ARBA00023128"/>
    </source>
</evidence>
<name>A0A834J732_VESVU</name>
<dbReference type="InterPro" id="IPR005996">
    <property type="entry name" value="Ribosomal_uL30_bac-type"/>
</dbReference>
<keyword evidence="4" id="KW-0689">Ribosomal protein</keyword>
<dbReference type="Proteomes" id="UP000614350">
    <property type="component" value="Unassembled WGS sequence"/>
</dbReference>
<dbReference type="PANTHER" id="PTHR15892:SF2">
    <property type="entry name" value="LARGE RIBOSOMAL SUBUNIT PROTEIN UL30M"/>
    <property type="match status" value="1"/>
</dbReference>
<dbReference type="FunFam" id="3.30.1390.20:FF:000005">
    <property type="entry name" value="39S ribosomal protein L30, mitochondrial"/>
    <property type="match status" value="1"/>
</dbReference>
<dbReference type="GO" id="GO:0005743">
    <property type="term" value="C:mitochondrial inner membrane"/>
    <property type="evidence" value="ECO:0007669"/>
    <property type="project" value="UniProtKB-ARBA"/>
</dbReference>
<organism evidence="10 11">
    <name type="scientific">Vespula vulgaris</name>
    <name type="common">Yellow jacket</name>
    <name type="synonym">Wasp</name>
    <dbReference type="NCBI Taxonomy" id="7454"/>
    <lineage>
        <taxon>Eukaryota</taxon>
        <taxon>Metazoa</taxon>
        <taxon>Ecdysozoa</taxon>
        <taxon>Arthropoda</taxon>
        <taxon>Hexapoda</taxon>
        <taxon>Insecta</taxon>
        <taxon>Pterygota</taxon>
        <taxon>Neoptera</taxon>
        <taxon>Endopterygota</taxon>
        <taxon>Hymenoptera</taxon>
        <taxon>Apocrita</taxon>
        <taxon>Aculeata</taxon>
        <taxon>Vespoidea</taxon>
        <taxon>Vespidae</taxon>
        <taxon>Vespinae</taxon>
        <taxon>Vespula</taxon>
    </lineage>
</organism>
<sequence length="182" mass="20614">MTSKSKVLTTFVRNYSMPKHWRSDAVRYEKVSYFPRSPNHKDPPIIPSKLLMVTLVKPFAGNPYWDKNILKQLGIAEKGRDPVVVKNIPEVCAMLWKVKHLVKIIPVKLPDKLPNPDDFGGSYLHPNGTFYVVPKIDPLRVESTEKFENNPKKLEKEFVSSLESCSVNGTLGPNKDKGCVPL</sequence>
<keyword evidence="6" id="KW-0687">Ribonucleoprotein</keyword>
<evidence type="ECO:0000256" key="1">
    <source>
        <dbReference type="ARBA" id="ARBA00004173"/>
    </source>
</evidence>
<reference evidence="10" key="1">
    <citation type="journal article" date="2020" name="G3 (Bethesda)">
        <title>High-Quality Assemblies for Three Invasive Social Wasps from the &lt;i&gt;Vespula&lt;/i&gt; Genus.</title>
        <authorList>
            <person name="Harrop T.W.R."/>
            <person name="Guhlin J."/>
            <person name="McLaughlin G.M."/>
            <person name="Permina E."/>
            <person name="Stockwell P."/>
            <person name="Gilligan J."/>
            <person name="Le Lec M.F."/>
            <person name="Gruber M.A.M."/>
            <person name="Quinn O."/>
            <person name="Lovegrove M."/>
            <person name="Duncan E.J."/>
            <person name="Remnant E.J."/>
            <person name="Van Eeckhoven J."/>
            <person name="Graham B."/>
            <person name="Knapp R.A."/>
            <person name="Langford K.W."/>
            <person name="Kronenberg Z."/>
            <person name="Press M.O."/>
            <person name="Eacker S.M."/>
            <person name="Wilson-Rankin E.E."/>
            <person name="Purcell J."/>
            <person name="Lester P.J."/>
            <person name="Dearden P.K."/>
        </authorList>
    </citation>
    <scope>NUCLEOTIDE SEQUENCE</scope>
    <source>
        <strain evidence="10">Marl-1</strain>
    </source>
</reference>
<dbReference type="PANTHER" id="PTHR15892">
    <property type="entry name" value="MITOCHONDRIAL RIBOSOMAL PROTEIN L30"/>
    <property type="match status" value="1"/>
</dbReference>
<accession>A0A834J732</accession>